<dbReference type="InterPro" id="IPR014914">
    <property type="entry name" value="RES_dom"/>
</dbReference>
<dbReference type="RefSeq" id="WP_134567687.1">
    <property type="nucleotide sequence ID" value="NZ_SOFP01000048.1"/>
</dbReference>
<protein>
    <submittedName>
        <fullName evidence="2">RES domain-containing protein</fullName>
    </submittedName>
</protein>
<proteinExistence type="predicted"/>
<feature type="domain" description="RES" evidence="1">
    <location>
        <begin position="20"/>
        <end position="205"/>
    </location>
</feature>
<sequence length="243" mass="26827">MDNTPDRADRMAVRSDPGEVWRIGYGPDPWNWVDWAHAINGRFNGRWDALDSAYRTIYAGSSLFACLVEVLARFRPDPILQTDMGGIRVDEADASLYASVPVGIVDESWLSVRQASRANLGGRYCDVADSATIAALRPTFVALAVGFGLADFDSSALQNSEPRELTQRVGREIYEMSNDEGRPLFDGVRFLSRHGNDLELWTIFERSTDGAFSAQLSNIVVGDLRPGNPDVEAAMRLHGLSWG</sequence>
<accession>A0A4R8WSN6</accession>
<dbReference type="Proteomes" id="UP000298412">
    <property type="component" value="Unassembled WGS sequence"/>
</dbReference>
<comment type="caution">
    <text evidence="2">The sequence shown here is derived from an EMBL/GenBank/DDBJ whole genome shotgun (WGS) entry which is preliminary data.</text>
</comment>
<keyword evidence="3" id="KW-1185">Reference proteome</keyword>
<gene>
    <name evidence="2" type="ORF">E3O19_11315</name>
</gene>
<evidence type="ECO:0000313" key="2">
    <source>
        <dbReference type="EMBL" id="TFC14353.1"/>
    </source>
</evidence>
<dbReference type="OrthoDB" id="4722229at2"/>
<dbReference type="Pfam" id="PF08808">
    <property type="entry name" value="RES"/>
    <property type="match status" value="1"/>
</dbReference>
<evidence type="ECO:0000259" key="1">
    <source>
        <dbReference type="Pfam" id="PF08808"/>
    </source>
</evidence>
<evidence type="ECO:0000313" key="3">
    <source>
        <dbReference type="Proteomes" id="UP000298412"/>
    </source>
</evidence>
<dbReference type="EMBL" id="SOFP01000048">
    <property type="protein sequence ID" value="TFC14353.1"/>
    <property type="molecule type" value="Genomic_DNA"/>
</dbReference>
<organism evidence="2 3">
    <name type="scientific">Cryobacterium algoritolerans</name>
    <dbReference type="NCBI Taxonomy" id="1259184"/>
    <lineage>
        <taxon>Bacteria</taxon>
        <taxon>Bacillati</taxon>
        <taxon>Actinomycetota</taxon>
        <taxon>Actinomycetes</taxon>
        <taxon>Micrococcales</taxon>
        <taxon>Microbacteriaceae</taxon>
        <taxon>Cryobacterium</taxon>
    </lineage>
</organism>
<reference evidence="2 3" key="1">
    <citation type="submission" date="2019-03" db="EMBL/GenBank/DDBJ databases">
        <title>Genomics of glacier-inhabiting Cryobacterium strains.</title>
        <authorList>
            <person name="Liu Q."/>
            <person name="Xin Y.-H."/>
        </authorList>
    </citation>
    <scope>NUCLEOTIDE SEQUENCE [LARGE SCALE GENOMIC DNA]</scope>
    <source>
        <strain evidence="2 3">MDT1-3</strain>
    </source>
</reference>
<dbReference type="AlphaFoldDB" id="A0A4R8WSN6"/>
<name>A0A4R8WSN6_9MICO</name>